<evidence type="ECO:0000256" key="4">
    <source>
        <dbReference type="PROSITE-ProRule" id="PRU00169"/>
    </source>
</evidence>
<evidence type="ECO:0000256" key="3">
    <source>
        <dbReference type="ARBA" id="ARBA00023125"/>
    </source>
</evidence>
<accession>A0ABY7T704</accession>
<proteinExistence type="predicted"/>
<dbReference type="Gene3D" id="1.10.10.10">
    <property type="entry name" value="Winged helix-like DNA-binding domain superfamily/Winged helix DNA-binding domain"/>
    <property type="match status" value="1"/>
</dbReference>
<dbReference type="Pfam" id="PF00072">
    <property type="entry name" value="Response_reg"/>
    <property type="match status" value="1"/>
</dbReference>
<name>A0ABY7T704_9SPHI</name>
<feature type="modified residue" description="4-aspartylphosphate" evidence="4">
    <location>
        <position position="54"/>
    </location>
</feature>
<sequence length="226" mass="25893">MKSASVLFLEDELQLAKIVTETLQSRGFGVTHLNNGQMGLQAIYKTNFDICIVDVMMPFMDGFTFVKEFRKINQTTPVLFLTARSQDKDVVEGYGNGGNDYLKKPFSLEELILRVNELLRRNTTTDTKETSVNIGAFCFYPKRQELISKGSIIKLSHKESELLYLLAQHKNQLLDRKATLLKLWGDDTPFNVRTMDVFITKLRKHLHTDTTIQIINIRGLGYKLIV</sequence>
<keyword evidence="9" id="KW-1185">Reference proteome</keyword>
<dbReference type="SMART" id="SM00862">
    <property type="entry name" value="Trans_reg_C"/>
    <property type="match status" value="1"/>
</dbReference>
<protein>
    <submittedName>
        <fullName evidence="8">Response regulator transcription factor</fullName>
    </submittedName>
</protein>
<dbReference type="PANTHER" id="PTHR48111">
    <property type="entry name" value="REGULATOR OF RPOS"/>
    <property type="match status" value="1"/>
</dbReference>
<dbReference type="InterPro" id="IPR036388">
    <property type="entry name" value="WH-like_DNA-bd_sf"/>
</dbReference>
<dbReference type="Proteomes" id="UP001216139">
    <property type="component" value="Chromosome"/>
</dbReference>
<keyword evidence="1 4" id="KW-0597">Phosphoprotein</keyword>
<dbReference type="PROSITE" id="PS51755">
    <property type="entry name" value="OMPR_PHOB"/>
    <property type="match status" value="1"/>
</dbReference>
<dbReference type="SUPFAM" id="SSF52172">
    <property type="entry name" value="CheY-like"/>
    <property type="match status" value="1"/>
</dbReference>
<organism evidence="8 9">
    <name type="scientific">Mucilaginibacter jinjuensis</name>
    <dbReference type="NCBI Taxonomy" id="1176721"/>
    <lineage>
        <taxon>Bacteria</taxon>
        <taxon>Pseudomonadati</taxon>
        <taxon>Bacteroidota</taxon>
        <taxon>Sphingobacteriia</taxon>
        <taxon>Sphingobacteriales</taxon>
        <taxon>Sphingobacteriaceae</taxon>
        <taxon>Mucilaginibacter</taxon>
    </lineage>
</organism>
<reference evidence="8 9" key="1">
    <citation type="submission" date="2023-02" db="EMBL/GenBank/DDBJ databases">
        <title>Genome sequence of Mucilaginibacter jinjuensis strain KACC 16571.</title>
        <authorList>
            <person name="Kim S."/>
            <person name="Heo J."/>
            <person name="Kwon S.-W."/>
        </authorList>
    </citation>
    <scope>NUCLEOTIDE SEQUENCE [LARGE SCALE GENOMIC DNA]</scope>
    <source>
        <strain evidence="8 9">KACC 16571</strain>
    </source>
</reference>
<dbReference type="Gene3D" id="3.40.50.2300">
    <property type="match status" value="1"/>
</dbReference>
<evidence type="ECO:0000313" key="8">
    <source>
        <dbReference type="EMBL" id="WCT12049.1"/>
    </source>
</evidence>
<feature type="domain" description="Response regulatory" evidence="6">
    <location>
        <begin position="5"/>
        <end position="119"/>
    </location>
</feature>
<feature type="domain" description="OmpR/PhoB-type" evidence="7">
    <location>
        <begin position="129"/>
        <end position="226"/>
    </location>
</feature>
<evidence type="ECO:0000313" key="9">
    <source>
        <dbReference type="Proteomes" id="UP001216139"/>
    </source>
</evidence>
<keyword evidence="2" id="KW-0902">Two-component regulatory system</keyword>
<dbReference type="RefSeq" id="WP_273630268.1">
    <property type="nucleotide sequence ID" value="NZ_CP117167.1"/>
</dbReference>
<dbReference type="SMART" id="SM00448">
    <property type="entry name" value="REC"/>
    <property type="match status" value="1"/>
</dbReference>
<dbReference type="Pfam" id="PF00486">
    <property type="entry name" value="Trans_reg_C"/>
    <property type="match status" value="1"/>
</dbReference>
<gene>
    <name evidence="8" type="ORF">PQO05_25275</name>
</gene>
<keyword evidence="3 5" id="KW-0238">DNA-binding</keyword>
<dbReference type="InterPro" id="IPR001789">
    <property type="entry name" value="Sig_transdc_resp-reg_receiver"/>
</dbReference>
<evidence type="ECO:0000256" key="2">
    <source>
        <dbReference type="ARBA" id="ARBA00023012"/>
    </source>
</evidence>
<dbReference type="CDD" id="cd00383">
    <property type="entry name" value="trans_reg_C"/>
    <property type="match status" value="1"/>
</dbReference>
<dbReference type="InterPro" id="IPR039420">
    <property type="entry name" value="WalR-like"/>
</dbReference>
<feature type="DNA-binding region" description="OmpR/PhoB-type" evidence="5">
    <location>
        <begin position="129"/>
        <end position="226"/>
    </location>
</feature>
<dbReference type="InterPro" id="IPR011006">
    <property type="entry name" value="CheY-like_superfamily"/>
</dbReference>
<evidence type="ECO:0000259" key="7">
    <source>
        <dbReference type="PROSITE" id="PS51755"/>
    </source>
</evidence>
<dbReference type="PROSITE" id="PS50110">
    <property type="entry name" value="RESPONSE_REGULATORY"/>
    <property type="match status" value="1"/>
</dbReference>
<dbReference type="PANTHER" id="PTHR48111:SF40">
    <property type="entry name" value="PHOSPHATE REGULON TRANSCRIPTIONAL REGULATORY PROTEIN PHOB"/>
    <property type="match status" value="1"/>
</dbReference>
<evidence type="ECO:0000256" key="5">
    <source>
        <dbReference type="PROSITE-ProRule" id="PRU01091"/>
    </source>
</evidence>
<evidence type="ECO:0000259" key="6">
    <source>
        <dbReference type="PROSITE" id="PS50110"/>
    </source>
</evidence>
<dbReference type="InterPro" id="IPR001867">
    <property type="entry name" value="OmpR/PhoB-type_DNA-bd"/>
</dbReference>
<evidence type="ECO:0000256" key="1">
    <source>
        <dbReference type="ARBA" id="ARBA00022553"/>
    </source>
</evidence>
<dbReference type="EMBL" id="CP117167">
    <property type="protein sequence ID" value="WCT12049.1"/>
    <property type="molecule type" value="Genomic_DNA"/>
</dbReference>